<dbReference type="InterPro" id="IPR036388">
    <property type="entry name" value="WH-like_DNA-bd_sf"/>
</dbReference>
<keyword evidence="1" id="KW-0805">Transcription regulation</keyword>
<dbReference type="PROSITE" id="PS50995">
    <property type="entry name" value="HTH_MARR_2"/>
    <property type="match status" value="1"/>
</dbReference>
<protein>
    <submittedName>
        <fullName evidence="5">Transcriptional regulator, MarR family</fullName>
    </submittedName>
</protein>
<proteinExistence type="predicted"/>
<dbReference type="Gene3D" id="1.10.287.100">
    <property type="match status" value="1"/>
</dbReference>
<gene>
    <name evidence="5" type="ORF">CARN4_2004</name>
</gene>
<evidence type="ECO:0000256" key="2">
    <source>
        <dbReference type="ARBA" id="ARBA00023125"/>
    </source>
</evidence>
<sequence>MSRPTADAVAVAEKLYLALSLLVRRLRQTRDESLSHPEISALVRLESAGPSTLTALAKLERISAQSLGATLNTLESRGLVRREPDAADGRQSVLSITAIGRNTLRARRSGRAAHIARALAARFTADELATLRAAAPLLERLADEL</sequence>
<keyword evidence="3" id="KW-0804">Transcription</keyword>
<dbReference type="PROSITE" id="PS01117">
    <property type="entry name" value="HTH_MARR_1"/>
    <property type="match status" value="1"/>
</dbReference>
<comment type="caution">
    <text evidence="5">The sequence shown here is derived from an EMBL/GenBank/DDBJ whole genome shotgun (WGS) entry which is preliminary data.</text>
</comment>
<dbReference type="PANTHER" id="PTHR39515">
    <property type="entry name" value="CONSERVED PROTEIN"/>
    <property type="match status" value="1"/>
</dbReference>
<dbReference type="SUPFAM" id="SSF46785">
    <property type="entry name" value="Winged helix' DNA-binding domain"/>
    <property type="match status" value="1"/>
</dbReference>
<dbReference type="EMBL" id="CABO01000021">
    <property type="protein sequence ID" value="CBI01690.1"/>
    <property type="molecule type" value="Genomic_DNA"/>
</dbReference>
<evidence type="ECO:0000256" key="3">
    <source>
        <dbReference type="ARBA" id="ARBA00023163"/>
    </source>
</evidence>
<feature type="domain" description="HTH marR-type" evidence="4">
    <location>
        <begin position="12"/>
        <end position="140"/>
    </location>
</feature>
<evidence type="ECO:0000256" key="1">
    <source>
        <dbReference type="ARBA" id="ARBA00023015"/>
    </source>
</evidence>
<dbReference type="AlphaFoldDB" id="E6Q3C9"/>
<name>E6Q3C9_9ZZZZ</name>
<organism evidence="5">
    <name type="scientific">mine drainage metagenome</name>
    <dbReference type="NCBI Taxonomy" id="410659"/>
    <lineage>
        <taxon>unclassified sequences</taxon>
        <taxon>metagenomes</taxon>
        <taxon>ecological metagenomes</taxon>
    </lineage>
</organism>
<dbReference type="InterPro" id="IPR023187">
    <property type="entry name" value="Tscrpt_reg_MarR-type_CS"/>
</dbReference>
<reference evidence="5" key="1">
    <citation type="submission" date="2009-10" db="EMBL/GenBank/DDBJ databases">
        <title>Diversity of trophic interactions inside an arsenic-rich microbial ecosystem.</title>
        <authorList>
            <person name="Bertin P.N."/>
            <person name="Heinrich-Salmeron A."/>
            <person name="Pelletier E."/>
            <person name="Goulhen-Chollet F."/>
            <person name="Arsene-Ploetze F."/>
            <person name="Gallien S."/>
            <person name="Calteau A."/>
            <person name="Vallenet D."/>
            <person name="Casiot C."/>
            <person name="Chane-Woon-Ming B."/>
            <person name="Giloteaux L."/>
            <person name="Barakat M."/>
            <person name="Bonnefoy V."/>
            <person name="Bruneel O."/>
            <person name="Chandler M."/>
            <person name="Cleiss J."/>
            <person name="Duran R."/>
            <person name="Elbaz-Poulichet F."/>
            <person name="Fonknechten N."/>
            <person name="Lauga B."/>
            <person name="Mornico D."/>
            <person name="Ortet P."/>
            <person name="Schaeffer C."/>
            <person name="Siguier P."/>
            <person name="Alexander Thil Smith A."/>
            <person name="Van Dorsselaer A."/>
            <person name="Weissenbach J."/>
            <person name="Medigue C."/>
            <person name="Le Paslier D."/>
        </authorList>
    </citation>
    <scope>NUCLEOTIDE SEQUENCE</scope>
</reference>
<dbReference type="Gene3D" id="1.10.10.10">
    <property type="entry name" value="Winged helix-like DNA-binding domain superfamily/Winged helix DNA-binding domain"/>
    <property type="match status" value="1"/>
</dbReference>
<dbReference type="Pfam" id="PF01047">
    <property type="entry name" value="MarR"/>
    <property type="match status" value="1"/>
</dbReference>
<evidence type="ECO:0000313" key="5">
    <source>
        <dbReference type="EMBL" id="CBI01690.1"/>
    </source>
</evidence>
<dbReference type="GO" id="GO:0003700">
    <property type="term" value="F:DNA-binding transcription factor activity"/>
    <property type="evidence" value="ECO:0007669"/>
    <property type="project" value="InterPro"/>
</dbReference>
<dbReference type="PANTHER" id="PTHR39515:SF2">
    <property type="entry name" value="HTH-TYPE TRANSCRIPTIONAL REGULATOR RV0880"/>
    <property type="match status" value="1"/>
</dbReference>
<accession>E6Q3C9</accession>
<dbReference type="InterPro" id="IPR000835">
    <property type="entry name" value="HTH_MarR-typ"/>
</dbReference>
<dbReference type="GO" id="GO:0003677">
    <property type="term" value="F:DNA binding"/>
    <property type="evidence" value="ECO:0007669"/>
    <property type="project" value="UniProtKB-KW"/>
</dbReference>
<dbReference type="InterPro" id="IPR052526">
    <property type="entry name" value="HTH-type_Bedaq_tolerance"/>
</dbReference>
<keyword evidence="2" id="KW-0238">DNA-binding</keyword>
<evidence type="ECO:0000259" key="4">
    <source>
        <dbReference type="PROSITE" id="PS50995"/>
    </source>
</evidence>
<dbReference type="InterPro" id="IPR036390">
    <property type="entry name" value="WH_DNA-bd_sf"/>
</dbReference>
<dbReference type="SMART" id="SM00347">
    <property type="entry name" value="HTH_MARR"/>
    <property type="match status" value="1"/>
</dbReference>